<keyword evidence="2" id="KW-1003">Cell membrane</keyword>
<dbReference type="InterPro" id="IPR010432">
    <property type="entry name" value="RDD"/>
</dbReference>
<keyword evidence="3 6" id="KW-0812">Transmembrane</keyword>
<evidence type="ECO:0000256" key="6">
    <source>
        <dbReference type="SAM" id="Phobius"/>
    </source>
</evidence>
<proteinExistence type="predicted"/>
<keyword evidence="5 6" id="KW-0472">Membrane</keyword>
<evidence type="ECO:0000256" key="2">
    <source>
        <dbReference type="ARBA" id="ARBA00022475"/>
    </source>
</evidence>
<dbReference type="AlphaFoldDB" id="A0A1H1VU67"/>
<feature type="transmembrane region" description="Helical" evidence="6">
    <location>
        <begin position="28"/>
        <end position="48"/>
    </location>
</feature>
<dbReference type="PANTHER" id="PTHR36115">
    <property type="entry name" value="PROLINE-RICH ANTIGEN HOMOLOG-RELATED"/>
    <property type="match status" value="1"/>
</dbReference>
<evidence type="ECO:0000256" key="3">
    <source>
        <dbReference type="ARBA" id="ARBA00022692"/>
    </source>
</evidence>
<keyword evidence="9" id="KW-1185">Reference proteome</keyword>
<comment type="subcellular location">
    <subcellularLocation>
        <location evidence="1">Cell membrane</location>
        <topology evidence="1">Multi-pass membrane protein</topology>
    </subcellularLocation>
</comment>
<evidence type="ECO:0000256" key="5">
    <source>
        <dbReference type="ARBA" id="ARBA00023136"/>
    </source>
</evidence>
<evidence type="ECO:0000256" key="4">
    <source>
        <dbReference type="ARBA" id="ARBA00022989"/>
    </source>
</evidence>
<dbReference type="PANTHER" id="PTHR36115:SF10">
    <property type="entry name" value="RDD DOMAIN-CONTAINING PROTEIN"/>
    <property type="match status" value="1"/>
</dbReference>
<reference evidence="9" key="1">
    <citation type="submission" date="2016-10" db="EMBL/GenBank/DDBJ databases">
        <authorList>
            <person name="Varghese N."/>
            <person name="Submissions S."/>
        </authorList>
    </citation>
    <scope>NUCLEOTIDE SEQUENCE [LARGE SCALE GENOMIC DNA]</scope>
    <source>
        <strain evidence="9">NRRL B-51270</strain>
    </source>
</reference>
<protein>
    <submittedName>
        <fullName evidence="8">RDD family protein</fullName>
    </submittedName>
</protein>
<sequence length="165" mass="18584">MAIKQLQPAGEFPATGLLRRLAGAAYDLFLLIALWMITTFAYLGMHIAAAGEELTQQQAEAGAFVGDVWLSLILLVVTWGFYVVFWTKKGQTLGMQVWRVRVEQLDGRSITVRQATIRFLVAQAAWLCGGLGFFWQLWDNQSRTWQDIASGTRLVTLPKNAYRKD</sequence>
<feature type="domain" description="RDD" evidence="7">
    <location>
        <begin position="16"/>
        <end position="151"/>
    </location>
</feature>
<dbReference type="EMBL" id="LT629736">
    <property type="protein sequence ID" value="SDS87970.1"/>
    <property type="molecule type" value="Genomic_DNA"/>
</dbReference>
<evidence type="ECO:0000313" key="9">
    <source>
        <dbReference type="Proteomes" id="UP000243207"/>
    </source>
</evidence>
<name>A0A1H1VU67_9GAMM</name>
<dbReference type="InterPro" id="IPR051791">
    <property type="entry name" value="Pra-immunoreactive"/>
</dbReference>
<evidence type="ECO:0000259" key="7">
    <source>
        <dbReference type="Pfam" id="PF06271"/>
    </source>
</evidence>
<feature type="transmembrane region" description="Helical" evidence="6">
    <location>
        <begin position="68"/>
        <end position="86"/>
    </location>
</feature>
<dbReference type="OrthoDB" id="9793824at2"/>
<evidence type="ECO:0000256" key="1">
    <source>
        <dbReference type="ARBA" id="ARBA00004651"/>
    </source>
</evidence>
<organism evidence="8 9">
    <name type="scientific">Halopseudomonas xinjiangensis</name>
    <dbReference type="NCBI Taxonomy" id="487184"/>
    <lineage>
        <taxon>Bacteria</taxon>
        <taxon>Pseudomonadati</taxon>
        <taxon>Pseudomonadota</taxon>
        <taxon>Gammaproteobacteria</taxon>
        <taxon>Pseudomonadales</taxon>
        <taxon>Pseudomonadaceae</taxon>
        <taxon>Halopseudomonas</taxon>
    </lineage>
</organism>
<dbReference type="RefSeq" id="WP_093394978.1">
    <property type="nucleotide sequence ID" value="NZ_LT629736.1"/>
</dbReference>
<dbReference type="GO" id="GO:0005886">
    <property type="term" value="C:plasma membrane"/>
    <property type="evidence" value="ECO:0007669"/>
    <property type="project" value="UniProtKB-SubCell"/>
</dbReference>
<keyword evidence="4 6" id="KW-1133">Transmembrane helix</keyword>
<feature type="transmembrane region" description="Helical" evidence="6">
    <location>
        <begin position="117"/>
        <end position="138"/>
    </location>
</feature>
<dbReference type="Proteomes" id="UP000243207">
    <property type="component" value="Chromosome I"/>
</dbReference>
<gene>
    <name evidence="8" type="ORF">SAMN05216421_2387</name>
</gene>
<evidence type="ECO:0000313" key="8">
    <source>
        <dbReference type="EMBL" id="SDS87970.1"/>
    </source>
</evidence>
<dbReference type="STRING" id="487184.SAMN05216421_2387"/>
<dbReference type="Pfam" id="PF06271">
    <property type="entry name" value="RDD"/>
    <property type="match status" value="1"/>
</dbReference>
<accession>A0A1H1VU67</accession>